<dbReference type="InterPro" id="IPR006084">
    <property type="entry name" value="XPG/Rad2"/>
</dbReference>
<evidence type="ECO:0000256" key="15">
    <source>
        <dbReference type="ARBA" id="ARBA00034726"/>
    </source>
</evidence>
<dbReference type="InterPro" id="IPR029060">
    <property type="entry name" value="PIN-like_dom_sf"/>
</dbReference>
<evidence type="ECO:0000256" key="12">
    <source>
        <dbReference type="ARBA" id="ARBA00023204"/>
    </source>
</evidence>
<feature type="compositionally biased region" description="Basic and acidic residues" evidence="16">
    <location>
        <begin position="294"/>
        <end position="312"/>
    </location>
</feature>
<gene>
    <name evidence="19" type="primary">zgc:110269</name>
</gene>
<dbReference type="CDD" id="cd09907">
    <property type="entry name" value="H3TH_FEN1-Euk"/>
    <property type="match status" value="1"/>
</dbReference>
<protein>
    <recommendedName>
        <fullName evidence="21">Flap endonuclease 1 homolog</fullName>
    </recommendedName>
</protein>
<dbReference type="SMART" id="SM00484">
    <property type="entry name" value="XPGI"/>
    <property type="match status" value="1"/>
</dbReference>
<organism evidence="19 20">
    <name type="scientific">Denticeps clupeoides</name>
    <name type="common">denticle herring</name>
    <dbReference type="NCBI Taxonomy" id="299321"/>
    <lineage>
        <taxon>Eukaryota</taxon>
        <taxon>Metazoa</taxon>
        <taxon>Chordata</taxon>
        <taxon>Craniata</taxon>
        <taxon>Vertebrata</taxon>
        <taxon>Euteleostomi</taxon>
        <taxon>Actinopterygii</taxon>
        <taxon>Neopterygii</taxon>
        <taxon>Teleostei</taxon>
        <taxon>Clupei</taxon>
        <taxon>Clupeiformes</taxon>
        <taxon>Denticipitoidei</taxon>
        <taxon>Denticipitidae</taxon>
        <taxon>Denticeps</taxon>
    </lineage>
</organism>
<dbReference type="GO" id="GO:0003677">
    <property type="term" value="F:DNA binding"/>
    <property type="evidence" value="ECO:0007669"/>
    <property type="project" value="InterPro"/>
</dbReference>
<accession>A0AAY4ADE4</accession>
<comment type="similarity">
    <text evidence="15">Belongs to the XPG/RAD2 endonuclease family. FEN1 subfamily.</text>
</comment>
<dbReference type="Gene3D" id="3.40.50.1010">
    <property type="entry name" value="5'-nuclease"/>
    <property type="match status" value="2"/>
</dbReference>
<keyword evidence="2" id="KW-0597">Phosphoprotein</keyword>
<evidence type="ECO:0000256" key="10">
    <source>
        <dbReference type="ARBA" id="ARBA00022842"/>
    </source>
</evidence>
<evidence type="ECO:0000256" key="8">
    <source>
        <dbReference type="ARBA" id="ARBA00022801"/>
    </source>
</evidence>
<dbReference type="Pfam" id="PF00752">
    <property type="entry name" value="XPG_N"/>
    <property type="match status" value="1"/>
</dbReference>
<reference evidence="19" key="2">
    <citation type="submission" date="2025-08" db="UniProtKB">
        <authorList>
            <consortium name="Ensembl"/>
        </authorList>
    </citation>
    <scope>IDENTIFICATION</scope>
</reference>
<dbReference type="Gene3D" id="1.10.150.20">
    <property type="entry name" value="5' to 3' exonuclease, C-terminal subdomain"/>
    <property type="match status" value="1"/>
</dbReference>
<keyword evidence="12" id="KW-0234">DNA repair</keyword>
<evidence type="ECO:0000313" key="20">
    <source>
        <dbReference type="Proteomes" id="UP000694580"/>
    </source>
</evidence>
<name>A0AAY4ADE4_9TELE</name>
<evidence type="ECO:0000259" key="18">
    <source>
        <dbReference type="SMART" id="SM00485"/>
    </source>
</evidence>
<evidence type="ECO:0000256" key="16">
    <source>
        <dbReference type="SAM" id="MobiDB-lite"/>
    </source>
</evidence>
<feature type="domain" description="XPG-I" evidence="17">
    <location>
        <begin position="118"/>
        <end position="188"/>
    </location>
</feature>
<evidence type="ECO:0000259" key="17">
    <source>
        <dbReference type="SMART" id="SM00484"/>
    </source>
</evidence>
<evidence type="ECO:0000256" key="7">
    <source>
        <dbReference type="ARBA" id="ARBA00022763"/>
    </source>
</evidence>
<evidence type="ECO:0008006" key="21">
    <source>
        <dbReference type="Google" id="ProtNLM"/>
    </source>
</evidence>
<dbReference type="SMART" id="SM00485">
    <property type="entry name" value="XPGN"/>
    <property type="match status" value="1"/>
</dbReference>
<dbReference type="GeneTree" id="ENSGT00940000155807"/>
<dbReference type="GO" id="GO:0006281">
    <property type="term" value="P:DNA repair"/>
    <property type="evidence" value="ECO:0007669"/>
    <property type="project" value="UniProtKB-KW"/>
</dbReference>
<dbReference type="GO" id="GO:0006260">
    <property type="term" value="P:DNA replication"/>
    <property type="evidence" value="ECO:0007669"/>
    <property type="project" value="UniProtKB-KW"/>
</dbReference>
<comment type="cofactor">
    <cofactor evidence="1">
        <name>Mg(2+)</name>
        <dbReference type="ChEBI" id="CHEBI:18420"/>
    </cofactor>
</comment>
<dbReference type="GO" id="GO:0008409">
    <property type="term" value="F:5'-3' exonuclease activity"/>
    <property type="evidence" value="ECO:0007669"/>
    <property type="project" value="TreeGrafter"/>
</dbReference>
<dbReference type="Proteomes" id="UP000694580">
    <property type="component" value="Chromosome 4"/>
</dbReference>
<dbReference type="PRINTS" id="PR00853">
    <property type="entry name" value="XPGRADSUPER"/>
</dbReference>
<dbReference type="InterPro" id="IPR036279">
    <property type="entry name" value="5-3_exonuclease_C_sf"/>
</dbReference>
<keyword evidence="7" id="KW-0227">DNA damage</keyword>
<dbReference type="InterPro" id="IPR008918">
    <property type="entry name" value="HhH2"/>
</dbReference>
<evidence type="ECO:0000256" key="2">
    <source>
        <dbReference type="ARBA" id="ARBA00022553"/>
    </source>
</evidence>
<dbReference type="InterPro" id="IPR006085">
    <property type="entry name" value="XPG_DNA_repair_N"/>
</dbReference>
<keyword evidence="9" id="KW-0269">Exonuclease</keyword>
<dbReference type="GO" id="GO:0000287">
    <property type="term" value="F:magnesium ion binding"/>
    <property type="evidence" value="ECO:0007669"/>
    <property type="project" value="TreeGrafter"/>
</dbReference>
<reference evidence="19 20" key="1">
    <citation type="submission" date="2020-06" db="EMBL/GenBank/DDBJ databases">
        <authorList>
            <consortium name="Wellcome Sanger Institute Data Sharing"/>
        </authorList>
    </citation>
    <scope>NUCLEOTIDE SEQUENCE [LARGE SCALE GENOMIC DNA]</scope>
</reference>
<proteinExistence type="inferred from homology"/>
<dbReference type="PANTHER" id="PTHR11081">
    <property type="entry name" value="FLAP ENDONUCLEASE FAMILY MEMBER"/>
    <property type="match status" value="1"/>
</dbReference>
<dbReference type="Pfam" id="PF00867">
    <property type="entry name" value="XPG_I"/>
    <property type="match status" value="1"/>
</dbReference>
<keyword evidence="10" id="KW-0460">Magnesium</keyword>
<feature type="region of interest" description="Disordered" evidence="16">
    <location>
        <begin position="294"/>
        <end position="319"/>
    </location>
</feature>
<dbReference type="SUPFAM" id="SSF47807">
    <property type="entry name" value="5' to 3' exonuclease, C-terminal subdomain"/>
    <property type="match status" value="1"/>
</dbReference>
<keyword evidence="6" id="KW-0255">Endonuclease</keyword>
<reference evidence="19" key="3">
    <citation type="submission" date="2025-09" db="UniProtKB">
        <authorList>
            <consortium name="Ensembl"/>
        </authorList>
    </citation>
    <scope>IDENTIFICATION</scope>
</reference>
<evidence type="ECO:0000256" key="14">
    <source>
        <dbReference type="ARBA" id="ARBA00029382"/>
    </source>
</evidence>
<keyword evidence="13" id="KW-0539">Nucleus</keyword>
<evidence type="ECO:0000256" key="1">
    <source>
        <dbReference type="ARBA" id="ARBA00001946"/>
    </source>
</evidence>
<dbReference type="GO" id="GO:0005634">
    <property type="term" value="C:nucleus"/>
    <property type="evidence" value="ECO:0007669"/>
    <property type="project" value="TreeGrafter"/>
</dbReference>
<keyword evidence="8" id="KW-0378">Hydrolase</keyword>
<dbReference type="GO" id="GO:0030145">
    <property type="term" value="F:manganese ion binding"/>
    <property type="evidence" value="ECO:0007669"/>
    <property type="project" value="TreeGrafter"/>
</dbReference>
<dbReference type="SMART" id="SM00279">
    <property type="entry name" value="HhH2"/>
    <property type="match status" value="1"/>
</dbReference>
<evidence type="ECO:0000256" key="11">
    <source>
        <dbReference type="ARBA" id="ARBA00023128"/>
    </source>
</evidence>
<dbReference type="SUPFAM" id="SSF88723">
    <property type="entry name" value="PIN domain-like"/>
    <property type="match status" value="1"/>
</dbReference>
<keyword evidence="20" id="KW-1185">Reference proteome</keyword>
<dbReference type="AlphaFoldDB" id="A0AAY4ADE4"/>
<dbReference type="InterPro" id="IPR006086">
    <property type="entry name" value="XPG-I_dom"/>
</dbReference>
<evidence type="ECO:0000256" key="6">
    <source>
        <dbReference type="ARBA" id="ARBA00022759"/>
    </source>
</evidence>
<evidence type="ECO:0000256" key="9">
    <source>
        <dbReference type="ARBA" id="ARBA00022839"/>
    </source>
</evidence>
<evidence type="ECO:0000256" key="3">
    <source>
        <dbReference type="ARBA" id="ARBA00022705"/>
    </source>
</evidence>
<keyword evidence="5" id="KW-0479">Metal-binding</keyword>
<dbReference type="PANTHER" id="PTHR11081:SF49">
    <property type="entry name" value="FLAP ENDONUCLEASE 1 HOMOLOG-RELATED"/>
    <property type="match status" value="1"/>
</dbReference>
<evidence type="ECO:0000256" key="5">
    <source>
        <dbReference type="ARBA" id="ARBA00022723"/>
    </source>
</evidence>
<dbReference type="GO" id="GO:0004523">
    <property type="term" value="F:RNA-DNA hybrid ribonuclease activity"/>
    <property type="evidence" value="ECO:0007669"/>
    <property type="project" value="TreeGrafter"/>
</dbReference>
<evidence type="ECO:0000256" key="4">
    <source>
        <dbReference type="ARBA" id="ARBA00022722"/>
    </source>
</evidence>
<keyword evidence="4" id="KW-0540">Nuclease</keyword>
<sequence length="344" mass="38802">MGITKLTDLIRIDAPSAISHKVIGDYTGKVIALDASILMHQFRAAIPSMQHLSPLTGLFFRTLTFLEHDIKPVFVFEGRPPEQKRALLEKRRQSAGFHSPECPNAVSFQTQDCMNLLKLMGVPFVQAPGDGEAYCAHLLKSGSVDAVASEDMDTLAFGGTVLLRQLNAKKDSDVIEFSLPKILEELKLTQAQFIDLCILLGCDYCEKIVGLGPRRALSLIKQHCTIESVTQNVNKKIHPIPVNWQYQDARNLFLNTLHSGAPELAWKEPDEESLVQFLCGQKHVKEHRIRSRMEKFRQSRQENRKTKEEQKAAGKSKQLRIDKFFRVTRKRQAAGAGKKQKTKT</sequence>
<dbReference type="GO" id="GO:0017108">
    <property type="term" value="F:5'-flap endonuclease activity"/>
    <property type="evidence" value="ECO:0007669"/>
    <property type="project" value="TreeGrafter"/>
</dbReference>
<evidence type="ECO:0000256" key="13">
    <source>
        <dbReference type="ARBA" id="ARBA00023242"/>
    </source>
</evidence>
<dbReference type="Ensembl" id="ENSDCDT00010007186.1">
    <property type="protein sequence ID" value="ENSDCDP00010006952.1"/>
    <property type="gene ID" value="ENSDCDG00010002993.1"/>
</dbReference>
<feature type="domain" description="XPG N-terminal" evidence="18">
    <location>
        <begin position="1"/>
        <end position="95"/>
    </location>
</feature>
<comment type="function">
    <text evidence="14">Structure-specific nuclease with 5'-flap endonuclease and 5'-3' exonuclease activities involved in DNA replication and repair. During DNA replication, cleaves the 5'-overhanging flap structure that is generated by displacement synthesis when DNA polymerase encounters the 5'-end of a downstream Okazaki fragment. It enters the flap from the 5'-end and then tracks to cleave the flap base, leaving a nick for ligation. Also involved in the long patch base excision repair (LP-BER) pathway, by cleaving within the apurinic/apyrimidinic (AP) site-terminated flap. Acts as a genome stabilization factor that prevents flaps from equilibrating into structures that lead to duplications and deletions. Also possesses 5'-3' exonuclease activity on nicked or gapped double-stranded DNA, and exhibits RNase H activity. Also involved in replication and repair of rDNA and in repairing mitochondrial DNA.</text>
</comment>
<dbReference type="FunFam" id="1.10.150.20:FF:000009">
    <property type="entry name" value="Flap endonuclease 1"/>
    <property type="match status" value="1"/>
</dbReference>
<keyword evidence="11" id="KW-0496">Mitochondrion</keyword>
<evidence type="ECO:0000313" key="19">
    <source>
        <dbReference type="Ensembl" id="ENSDCDP00010006952.1"/>
    </source>
</evidence>
<keyword evidence="3" id="KW-0235">DNA replication</keyword>